<dbReference type="EMBL" id="QSGO01000005">
    <property type="protein sequence ID" value="RHB35905.1"/>
    <property type="molecule type" value="Genomic_DNA"/>
</dbReference>
<dbReference type="Proteomes" id="UP000284379">
    <property type="component" value="Unassembled WGS sequence"/>
</dbReference>
<gene>
    <name evidence="1" type="ORF">DW888_08635</name>
</gene>
<accession>A0A413VQL2</accession>
<reference evidence="1 2" key="1">
    <citation type="submission" date="2018-08" db="EMBL/GenBank/DDBJ databases">
        <title>A genome reference for cultivated species of the human gut microbiota.</title>
        <authorList>
            <person name="Zou Y."/>
            <person name="Xue W."/>
            <person name="Luo G."/>
        </authorList>
    </citation>
    <scope>NUCLEOTIDE SEQUENCE [LARGE SCALE GENOMIC DNA]</scope>
    <source>
        <strain evidence="1 2">AM40-30BH</strain>
    </source>
</reference>
<proteinExistence type="predicted"/>
<name>A0A413VQL2_9BACE</name>
<dbReference type="AlphaFoldDB" id="A0A413VQL2"/>
<comment type="caution">
    <text evidence="1">The sequence shown here is derived from an EMBL/GenBank/DDBJ whole genome shotgun (WGS) entry which is preliminary data.</text>
</comment>
<protein>
    <submittedName>
        <fullName evidence="1">DUF2492 family protein</fullName>
    </submittedName>
</protein>
<evidence type="ECO:0000313" key="2">
    <source>
        <dbReference type="Proteomes" id="UP000284379"/>
    </source>
</evidence>
<sequence>MEQLHAHEVLHMMEGNSYSEITLKEAIINKFGKDQHFYACSADNMNIDELIEFLKRKGKFMPSEDGFTVDISKVCDHK</sequence>
<dbReference type="RefSeq" id="WP_002562113.1">
    <property type="nucleotide sequence ID" value="NZ_CABJFV010000005.1"/>
</dbReference>
<dbReference type="GeneID" id="69501238"/>
<dbReference type="Pfam" id="PF10678">
    <property type="entry name" value="DUF2492"/>
    <property type="match status" value="1"/>
</dbReference>
<evidence type="ECO:0000313" key="1">
    <source>
        <dbReference type="EMBL" id="RHB35905.1"/>
    </source>
</evidence>
<dbReference type="InterPro" id="IPR019620">
    <property type="entry name" value="Metal-bd_prot_put"/>
</dbReference>
<dbReference type="NCBIfam" id="TIGR03853">
    <property type="entry name" value="matur_matur"/>
    <property type="match status" value="1"/>
</dbReference>
<organism evidence="1 2">
    <name type="scientific">Bacteroides nordii</name>
    <dbReference type="NCBI Taxonomy" id="291645"/>
    <lineage>
        <taxon>Bacteria</taxon>
        <taxon>Pseudomonadati</taxon>
        <taxon>Bacteroidota</taxon>
        <taxon>Bacteroidia</taxon>
        <taxon>Bacteroidales</taxon>
        <taxon>Bacteroidaceae</taxon>
        <taxon>Bacteroides</taxon>
    </lineage>
</organism>